<reference evidence="2 3" key="1">
    <citation type="submission" date="2010-12" db="EMBL/GenBank/DDBJ databases">
        <title>The Genome Sequence of Cyanophage P-SS1.</title>
        <authorList>
            <consortium name="The Broad Institute Genome Sequencing Platform"/>
            <person name="Henn M.R."/>
            <person name="Sullivan M.S."/>
            <person name="Osburne M.S."/>
            <person name="Levin J."/>
            <person name="Malboeuf C."/>
            <person name="Casali M."/>
            <person name="Russ C."/>
            <person name="Lennon N."/>
            <person name="Chapman S.B."/>
            <person name="Erlich R."/>
            <person name="Young S.K."/>
            <person name="Yandava C."/>
            <person name="Zeng Q."/>
            <person name="Alvarado L."/>
            <person name="Anderson S."/>
            <person name="Berlin A."/>
            <person name="Chen Z."/>
            <person name="Freedman E."/>
            <person name="Gellesch M."/>
            <person name="Goldberg J."/>
            <person name="Green L."/>
            <person name="Griggs A."/>
            <person name="Gujja S."/>
            <person name="Heilman E.R."/>
            <person name="Heiman D."/>
            <person name="Hollinger A."/>
            <person name="Howarth C."/>
            <person name="Larson L."/>
            <person name="Mehta T."/>
            <person name="Pearson M."/>
            <person name="Roberts A."/>
            <person name="Ryan E."/>
            <person name="Saif S."/>
            <person name="Shea T."/>
            <person name="Shenoy N."/>
            <person name="Sisk P."/>
            <person name="Stolte C."/>
            <person name="Sykes S."/>
            <person name="White J."/>
            <person name="Yu Q."/>
            <person name="Coleman M.L."/>
            <person name="Huang K.H."/>
            <person name="Weigele P.R."/>
            <person name="DeFrancesco A.S."/>
            <person name="Kern S.E."/>
            <person name="Thompson L.R."/>
            <person name="Fu R."/>
            <person name="Hombeck B."/>
            <person name="Chisholm S.W."/>
            <person name="Haas B."/>
            <person name="Nusbaum C."/>
            <person name="Birren B."/>
        </authorList>
    </citation>
    <scope>NUCLEOTIDE SEQUENCE [LARGE SCALE GENOMIC DNA]</scope>
    <source>
        <strain evidence="2 3">P-SS1</strain>
    </source>
</reference>
<dbReference type="Pfam" id="PF21379">
    <property type="entry name" value="Gp6-like_1st"/>
    <property type="match status" value="1"/>
</dbReference>
<accession>M1PK40</accession>
<dbReference type="EMBL" id="JF974306">
    <property type="protein sequence ID" value="AGF91300.1"/>
    <property type="molecule type" value="Genomic_DNA"/>
</dbReference>
<sequence length="662" mass="71195">MSTPNNLTALDFNDIKASIKSYLRTRREFTDYEFDGATLNYLIDVLSYNTYYSSFNANMAMNEAFLPSSTVRDNVVNIAKLLNYVPRSINASQATVNLTVQTIQSSGSYPSTVTLKKGAVATGGNYIWNVLSDTTAEVNSTTGLATFSNLVLREGSIVNFQYVVNTFATQNYKVPSEDADINTLTVRVKANESSTTSDLYNLVDTITGLTATTRVYFLSEGEDMRYEVKFGDDSVGRALKDGEVVMFEYLVTSGGDANDVDNFSYVGRMTDTLSQSYSPAAVTLTKVARSQNGSAAETIESIKYNAPRFYSSQYRAVTAGDYAILTKKVYPNADAVVAYGGDSLNPPVYGKVFVAVKTATGATLNDQTKKNIAADLRKYAMASIDPVIIDPENLYIYTKVFVLYDTGSSSDTSTIKTNVQTAISQWAQQTQINNFNSTFRSQAYEKAITLSNNAITDVSLQVTLLRYIIPVVNQTNTYTISTGSALYNSAPSKTSLSVDGAKEPILLSGQFRTADRPGVDQQFEDDGYGNLRTFYNTGTRKVFTNTSAGTVNYDTGEIAFGPIAVIGTGSNIPTTGITITDSTTGAGSITDPAGLPTSLSLPVQFIPANSSTIPASTPGTIINLVSPEVTISPIGTAPPPSIPLNSLSPTVFDQTPTIVSVT</sequence>
<name>M1PK40_9CAUD</name>
<proteinExistence type="predicted"/>
<feature type="domain" description="Baseplate wedge protein gp6-like N-terminal helical" evidence="1">
    <location>
        <begin position="12"/>
        <end position="80"/>
    </location>
</feature>
<dbReference type="Gene3D" id="3.30.300.200">
    <property type="match status" value="1"/>
</dbReference>
<dbReference type="Proteomes" id="UP000502917">
    <property type="component" value="Segment"/>
</dbReference>
<evidence type="ECO:0000259" key="1">
    <source>
        <dbReference type="Pfam" id="PF21379"/>
    </source>
</evidence>
<gene>
    <name evidence="2" type="ORF">CPYG_00005</name>
</gene>
<evidence type="ECO:0000313" key="3">
    <source>
        <dbReference type="Proteomes" id="UP000502917"/>
    </source>
</evidence>
<evidence type="ECO:0000313" key="2">
    <source>
        <dbReference type="EMBL" id="AGF91300.1"/>
    </source>
</evidence>
<protein>
    <recommendedName>
        <fullName evidence="1">Baseplate wedge protein gp6-like N-terminal helical domain-containing protein</fullName>
    </recommendedName>
</protein>
<organism evidence="2 3">
    <name type="scientific">Cyanophage P-SS1</name>
    <dbReference type="NCBI Taxonomy" id="889957"/>
    <lineage>
        <taxon>Viruses</taxon>
        <taxon>Duplodnaviria</taxon>
        <taxon>Heunggongvirae</taxon>
        <taxon>Uroviricota</taxon>
        <taxon>Caudoviricetes</taxon>
        <taxon>Pantevenvirales</taxon>
        <taxon>Kyanoviridae</taxon>
        <taxon>Ronodorvirus</taxon>
        <taxon>Ronodorvirus ssm4</taxon>
    </lineage>
</organism>
<dbReference type="InterPro" id="IPR049026">
    <property type="entry name" value="Gp6-like_N"/>
</dbReference>